<keyword evidence="2 5" id="KW-0689">Ribosomal protein</keyword>
<proteinExistence type="inferred from homology"/>
<dbReference type="CDD" id="cd06090">
    <property type="entry name" value="KOW_RPL27"/>
    <property type="match status" value="1"/>
</dbReference>
<dbReference type="OrthoDB" id="2365484at2759"/>
<comment type="similarity">
    <text evidence="1">Belongs to the eukaryotic ribosomal protein eL27 family.</text>
</comment>
<dbReference type="GO" id="GO:0003735">
    <property type="term" value="F:structural constituent of ribosome"/>
    <property type="evidence" value="ECO:0007669"/>
    <property type="project" value="InterPro"/>
</dbReference>
<evidence type="ECO:0000259" key="4">
    <source>
        <dbReference type="SMART" id="SM00739"/>
    </source>
</evidence>
<dbReference type="Proteomes" id="UP000242875">
    <property type="component" value="Unassembled WGS sequence"/>
</dbReference>
<comment type="caution">
    <text evidence="5">The sequence shown here is derived from an EMBL/GenBank/DDBJ whole genome shotgun (WGS) entry which is preliminary data.</text>
</comment>
<dbReference type="GO" id="GO:1990904">
    <property type="term" value="C:ribonucleoprotein complex"/>
    <property type="evidence" value="ECO:0007669"/>
    <property type="project" value="UniProtKB-KW"/>
</dbReference>
<feature type="domain" description="KOW" evidence="4">
    <location>
        <begin position="4"/>
        <end position="31"/>
    </location>
</feature>
<dbReference type="SUPFAM" id="SSF50104">
    <property type="entry name" value="Translation proteins SH3-like domain"/>
    <property type="match status" value="1"/>
</dbReference>
<dbReference type="Pfam" id="PF01777">
    <property type="entry name" value="Ribosomal_L27e"/>
    <property type="match status" value="1"/>
</dbReference>
<reference evidence="5 6" key="1">
    <citation type="journal article" date="2017" name="Mycologia">
        <title>Bifiguratus adelaidae, gen. et sp. nov., a new member of Mucoromycotina in endophytic and soil-dwelling habitats.</title>
        <authorList>
            <person name="Torres-Cruz T.J."/>
            <person name="Billingsley Tobias T.L."/>
            <person name="Almatruk M."/>
            <person name="Hesse C."/>
            <person name="Kuske C.R."/>
            <person name="Desiro A."/>
            <person name="Benucci G.M."/>
            <person name="Bonito G."/>
            <person name="Stajich J.E."/>
            <person name="Dunlap C."/>
            <person name="Arnold A.E."/>
            <person name="Porras-Alfaro A."/>
        </authorList>
    </citation>
    <scope>NUCLEOTIDE SEQUENCE [LARGE SCALE GENOMIC DNA]</scope>
    <source>
        <strain evidence="5 6">AZ0501</strain>
    </source>
</reference>
<dbReference type="GO" id="GO:0005840">
    <property type="term" value="C:ribosome"/>
    <property type="evidence" value="ECO:0007669"/>
    <property type="project" value="UniProtKB-KW"/>
</dbReference>
<dbReference type="GO" id="GO:0006412">
    <property type="term" value="P:translation"/>
    <property type="evidence" value="ECO:0007669"/>
    <property type="project" value="InterPro"/>
</dbReference>
<evidence type="ECO:0000256" key="2">
    <source>
        <dbReference type="ARBA" id="ARBA00022980"/>
    </source>
</evidence>
<dbReference type="Pfam" id="PF00467">
    <property type="entry name" value="KOW"/>
    <property type="match status" value="1"/>
</dbReference>
<dbReference type="InterPro" id="IPR038655">
    <property type="entry name" value="Ribosomal_eL27_sf"/>
</dbReference>
<sequence>MVKFIKPGKVVVVLQGRYAGKKAVVIKNHDDGTKDRSYGYAVIAGIERYPLKVTRSMGQKKIAKRSKVKPFIKVVNYNHIMPTRYALELESLKGVVSNESFKEPSQREEAKKAIKKAFEERYNSGKNKWFFTKLNF</sequence>
<evidence type="ECO:0000313" key="6">
    <source>
        <dbReference type="Proteomes" id="UP000242875"/>
    </source>
</evidence>
<dbReference type="InterPro" id="IPR041991">
    <property type="entry name" value="Ribosomal_eL27_KOW"/>
</dbReference>
<accession>A0A261Y365</accession>
<name>A0A261Y365_9FUNG</name>
<evidence type="ECO:0000256" key="3">
    <source>
        <dbReference type="ARBA" id="ARBA00023274"/>
    </source>
</evidence>
<dbReference type="Gene3D" id="2.30.30.770">
    <property type="match status" value="1"/>
</dbReference>
<dbReference type="PANTHER" id="PTHR10497">
    <property type="entry name" value="60S RIBOSOMAL PROTEIN L27"/>
    <property type="match status" value="1"/>
</dbReference>
<keyword evidence="6" id="KW-1185">Reference proteome</keyword>
<evidence type="ECO:0000313" key="5">
    <source>
        <dbReference type="EMBL" id="OZJ05041.1"/>
    </source>
</evidence>
<dbReference type="SMART" id="SM00739">
    <property type="entry name" value="KOW"/>
    <property type="match status" value="1"/>
</dbReference>
<dbReference type="AlphaFoldDB" id="A0A261Y365"/>
<protein>
    <submittedName>
        <fullName evidence="5">60S ribosomal protein L27-A</fullName>
    </submittedName>
</protein>
<keyword evidence="3" id="KW-0687">Ribonucleoprotein</keyword>
<dbReference type="EMBL" id="MVBO01000024">
    <property type="protein sequence ID" value="OZJ05041.1"/>
    <property type="molecule type" value="Genomic_DNA"/>
</dbReference>
<gene>
    <name evidence="5" type="ORF">BZG36_02137</name>
</gene>
<dbReference type="FunFam" id="2.30.30.770:FF:000001">
    <property type="entry name" value="60S ribosomal protein L27"/>
    <property type="match status" value="1"/>
</dbReference>
<dbReference type="InterPro" id="IPR001141">
    <property type="entry name" value="Ribosomal_eL27"/>
</dbReference>
<dbReference type="InterPro" id="IPR008991">
    <property type="entry name" value="Translation_prot_SH3-like_sf"/>
</dbReference>
<organism evidence="5 6">
    <name type="scientific">Bifiguratus adelaidae</name>
    <dbReference type="NCBI Taxonomy" id="1938954"/>
    <lineage>
        <taxon>Eukaryota</taxon>
        <taxon>Fungi</taxon>
        <taxon>Fungi incertae sedis</taxon>
        <taxon>Mucoromycota</taxon>
        <taxon>Mucoromycotina</taxon>
        <taxon>Endogonomycetes</taxon>
        <taxon>Endogonales</taxon>
        <taxon>Endogonales incertae sedis</taxon>
        <taxon>Bifiguratus</taxon>
    </lineage>
</organism>
<dbReference type="InterPro" id="IPR005824">
    <property type="entry name" value="KOW"/>
</dbReference>
<evidence type="ECO:0000256" key="1">
    <source>
        <dbReference type="ARBA" id="ARBA00009124"/>
    </source>
</evidence>